<dbReference type="InterPro" id="IPR014543">
    <property type="entry name" value="UCP028291"/>
</dbReference>
<name>A0A840V9A3_9PROT</name>
<dbReference type="Proteomes" id="UP000553706">
    <property type="component" value="Unassembled WGS sequence"/>
</dbReference>
<evidence type="ECO:0008006" key="3">
    <source>
        <dbReference type="Google" id="ProtNLM"/>
    </source>
</evidence>
<organism evidence="1 2">
    <name type="scientific">Acidocella aromatica</name>
    <dbReference type="NCBI Taxonomy" id="1303579"/>
    <lineage>
        <taxon>Bacteria</taxon>
        <taxon>Pseudomonadati</taxon>
        <taxon>Pseudomonadota</taxon>
        <taxon>Alphaproteobacteria</taxon>
        <taxon>Acetobacterales</taxon>
        <taxon>Acidocellaceae</taxon>
        <taxon>Acidocella</taxon>
    </lineage>
</organism>
<dbReference type="PIRSF" id="PIRSF028291">
    <property type="entry name" value="UCP028291"/>
    <property type="match status" value="1"/>
</dbReference>
<reference evidence="1 2" key="1">
    <citation type="submission" date="2020-08" db="EMBL/GenBank/DDBJ databases">
        <title>Genomic Encyclopedia of Type Strains, Phase IV (KMG-IV): sequencing the most valuable type-strain genomes for metagenomic binning, comparative biology and taxonomic classification.</title>
        <authorList>
            <person name="Goeker M."/>
        </authorList>
    </citation>
    <scope>NUCLEOTIDE SEQUENCE [LARGE SCALE GENOMIC DNA]</scope>
    <source>
        <strain evidence="1 2">DSM 27026</strain>
    </source>
</reference>
<dbReference type="EMBL" id="JACHFJ010000002">
    <property type="protein sequence ID" value="MBB5372538.1"/>
    <property type="molecule type" value="Genomic_DNA"/>
</dbReference>
<accession>A0A840V9A3</accession>
<dbReference type="AlphaFoldDB" id="A0A840V9A3"/>
<gene>
    <name evidence="1" type="ORF">HNP71_000776</name>
</gene>
<keyword evidence="2" id="KW-1185">Reference proteome</keyword>
<proteinExistence type="predicted"/>
<evidence type="ECO:0000313" key="1">
    <source>
        <dbReference type="EMBL" id="MBB5372538.1"/>
    </source>
</evidence>
<comment type="caution">
    <text evidence="1">The sequence shown here is derived from an EMBL/GenBank/DDBJ whole genome shotgun (WGS) entry which is preliminary data.</text>
</comment>
<evidence type="ECO:0000313" key="2">
    <source>
        <dbReference type="Proteomes" id="UP000553706"/>
    </source>
</evidence>
<dbReference type="RefSeq" id="WP_183265555.1">
    <property type="nucleotide sequence ID" value="NZ_JACHFJ010000002.1"/>
</dbReference>
<sequence>MHVMASIPTENAKRYLGQFVKHFSHKLPFTRWETNERGSVEFPMGQCKLKADEARLSISLEPTSAEALSEFKDVVERHLLRFAFRENLTIAWQN</sequence>
<dbReference type="Pfam" id="PF09981">
    <property type="entry name" value="DUF2218"/>
    <property type="match status" value="1"/>
</dbReference>
<protein>
    <recommendedName>
        <fullName evidence="3">DUF2218 domain-containing protein</fullName>
    </recommendedName>
</protein>
<dbReference type="Gene3D" id="3.30.310.50">
    <property type="entry name" value="Alpha-D-phosphohexomutase, C-terminal domain"/>
    <property type="match status" value="1"/>
</dbReference>